<keyword evidence="3" id="KW-1185">Reference proteome</keyword>
<accession>A0A401Z420</accession>
<dbReference type="OrthoDB" id="4312611at2"/>
<gene>
    <name evidence="2" type="ORF">EHYA_09341</name>
</gene>
<organism evidence="2 3">
    <name type="scientific">Embleya hyalina</name>
    <dbReference type="NCBI Taxonomy" id="516124"/>
    <lineage>
        <taxon>Bacteria</taxon>
        <taxon>Bacillati</taxon>
        <taxon>Actinomycetota</taxon>
        <taxon>Actinomycetes</taxon>
        <taxon>Kitasatosporales</taxon>
        <taxon>Streptomycetaceae</taxon>
        <taxon>Embleya</taxon>
    </lineage>
</organism>
<evidence type="ECO:0000256" key="1">
    <source>
        <dbReference type="SAM" id="MobiDB-lite"/>
    </source>
</evidence>
<protein>
    <submittedName>
        <fullName evidence="2">Uncharacterized protein</fullName>
    </submittedName>
</protein>
<dbReference type="EMBL" id="BIFH01000050">
    <property type="protein sequence ID" value="GCE01575.1"/>
    <property type="molecule type" value="Genomic_DNA"/>
</dbReference>
<evidence type="ECO:0000313" key="3">
    <source>
        <dbReference type="Proteomes" id="UP000286931"/>
    </source>
</evidence>
<reference evidence="2 3" key="1">
    <citation type="submission" date="2018-12" db="EMBL/GenBank/DDBJ databases">
        <title>Draft genome sequence of Embleya hyalina NBRC 13850T.</title>
        <authorList>
            <person name="Komaki H."/>
            <person name="Hosoyama A."/>
            <person name="Kimura A."/>
            <person name="Ichikawa N."/>
            <person name="Tamura T."/>
        </authorList>
    </citation>
    <scope>NUCLEOTIDE SEQUENCE [LARGE SCALE GENOMIC DNA]</scope>
    <source>
        <strain evidence="2 3">NBRC 13850</strain>
    </source>
</reference>
<feature type="region of interest" description="Disordered" evidence="1">
    <location>
        <begin position="1"/>
        <end position="20"/>
    </location>
</feature>
<evidence type="ECO:0000313" key="2">
    <source>
        <dbReference type="EMBL" id="GCE01575.1"/>
    </source>
</evidence>
<sequence length="67" mass="7166">MTADEFNEEHPVGTEVTAYPGVRGQEPALITRTRTRAWTLGHGAAVVAVDGHVGGIALTHVDVRRDC</sequence>
<dbReference type="Proteomes" id="UP000286931">
    <property type="component" value="Unassembled WGS sequence"/>
</dbReference>
<dbReference type="RefSeq" id="WP_126643193.1">
    <property type="nucleotide sequence ID" value="NZ_BIFH01000050.1"/>
</dbReference>
<comment type="caution">
    <text evidence="2">The sequence shown here is derived from an EMBL/GenBank/DDBJ whole genome shotgun (WGS) entry which is preliminary data.</text>
</comment>
<dbReference type="AlphaFoldDB" id="A0A401Z420"/>
<name>A0A401Z420_9ACTN</name>
<proteinExistence type="predicted"/>